<evidence type="ECO:0000313" key="3">
    <source>
        <dbReference type="EMBL" id="CAI2379423.1"/>
    </source>
</evidence>
<feature type="coiled-coil region" evidence="1">
    <location>
        <begin position="417"/>
        <end position="448"/>
    </location>
</feature>
<protein>
    <submittedName>
        <fullName evidence="3">Uncharacterized protein</fullName>
    </submittedName>
</protein>
<feature type="compositionally biased region" description="Polar residues" evidence="2">
    <location>
        <begin position="919"/>
        <end position="939"/>
    </location>
</feature>
<name>A0AAD1XU72_EUPCR</name>
<feature type="compositionally biased region" description="Low complexity" evidence="2">
    <location>
        <begin position="603"/>
        <end position="625"/>
    </location>
</feature>
<dbReference type="EMBL" id="CAMPGE010021264">
    <property type="protein sequence ID" value="CAI2379423.1"/>
    <property type="molecule type" value="Genomic_DNA"/>
</dbReference>
<feature type="region of interest" description="Disordered" evidence="2">
    <location>
        <begin position="1"/>
        <end position="165"/>
    </location>
</feature>
<feature type="compositionally biased region" description="Acidic residues" evidence="2">
    <location>
        <begin position="1"/>
        <end position="18"/>
    </location>
</feature>
<feature type="region of interest" description="Disordered" evidence="2">
    <location>
        <begin position="543"/>
        <end position="1015"/>
    </location>
</feature>
<dbReference type="AlphaFoldDB" id="A0AAD1XU72"/>
<reference evidence="3" key="1">
    <citation type="submission" date="2023-07" db="EMBL/GenBank/DDBJ databases">
        <authorList>
            <consortium name="AG Swart"/>
            <person name="Singh M."/>
            <person name="Singh A."/>
            <person name="Seah K."/>
            <person name="Emmerich C."/>
        </authorList>
    </citation>
    <scope>NUCLEOTIDE SEQUENCE</scope>
    <source>
        <strain evidence="3">DP1</strain>
    </source>
</reference>
<evidence type="ECO:0000313" key="4">
    <source>
        <dbReference type="Proteomes" id="UP001295684"/>
    </source>
</evidence>
<feature type="coiled-coil region" evidence="1">
    <location>
        <begin position="168"/>
        <end position="381"/>
    </location>
</feature>
<dbReference type="Proteomes" id="UP001295684">
    <property type="component" value="Unassembled WGS sequence"/>
</dbReference>
<feature type="compositionally biased region" description="Low complexity" evidence="2">
    <location>
        <begin position="765"/>
        <end position="776"/>
    </location>
</feature>
<keyword evidence="1" id="KW-0175">Coiled coil</keyword>
<evidence type="ECO:0000256" key="2">
    <source>
        <dbReference type="SAM" id="MobiDB-lite"/>
    </source>
</evidence>
<feature type="compositionally biased region" description="Polar residues" evidence="2">
    <location>
        <begin position="96"/>
        <end position="115"/>
    </location>
</feature>
<feature type="compositionally biased region" description="Pro residues" evidence="2">
    <location>
        <begin position="977"/>
        <end position="990"/>
    </location>
</feature>
<sequence>MSDDYENDFDDFDDDGVEEVGPASGVKGNSGYDYQPGGGTSNSKPSFAGGSKPLAGGSKPDWLKNNNSKPFAAKPAYGAGNTSTQGQYNPRKADSISVNRINPRRNPSQEPTSKTAMGGDYDLSGKNSKPGSKQKKKKRDFSVNLPPKPKKINLPKDYLDKYTKNNPVRDLERSLKEIKDNIKNLQKELQESQSITNDLKRQKALQRINKELRGELKKLSENSTILCDELQKKHYKKKKTPRKIDGETELKIKNKELENADKLMNNLLTEYNTVKKRIEQVSDFNYAVDLKSKIAENKQTIKDNNKKIKELEQDQKKRDIQMNRMLKEEKSEKMRRVDYKHSKLTYLQEKINEMQVKIEHLEKEKQEKDEQEQDIRQKYEAMLRIGEHYGINENNIDNEEDIFKNKLMEEYEKVIQIESMEKQYKIEIKEKKKMIKEYTDKKKNATKELGTVVNDILGKAEQLNGLIEKMRGFGMGEDILNRWAEENKQLIETASPKRRLKEDKAPAPKKVEKPIVANKPSISNKPTIAEKNKPFGMMKKNDVTSRASVNQSQDNIEEDVPEMIEEKVEEKKEKPQAKPTKPFGNMGSKATKPFGKPFSKPFGNATNTGNNANSSVADNASNAGNQDPPKQAPLSFTEKYGLANKEEPKADPIPTLNQDNSQSKMNNAPWMRNKPTLGENNNAESAGGYIPSMGGNQNTANNNSTGDYIPTIGSGPRRVGRPPQNQSAIPTMGEEKKNDTNIDRIPTLNDQPNNGSQIGTMPRRIGQPSGSSQIGSLPRRVGPASTNDSQIGTVPRRGQEDSKNDINKIPMIGSSNRDPIDNIPMMGGSNNDPIDNIPTLNSGSNDPINNIPTIGESNNNSRRRPMESNDTGGYIPSGMSNQAEEKPLPGGRRRVADPFSKASNDPPNSSNKPFPFGENNISRISNNSGTNNNSLFQSNRNEKKPGNFVDNFSGGNDKKEPPKKNDFWGGILGGDKPPAPTKKPNAPKPVPSGIQSNNRAAFQDVASLDDEFMLD</sequence>
<feature type="compositionally biased region" description="Polar residues" evidence="2">
    <location>
        <begin position="748"/>
        <end position="759"/>
    </location>
</feature>
<evidence type="ECO:0000256" key="1">
    <source>
        <dbReference type="SAM" id="Coils"/>
    </source>
</evidence>
<accession>A0AAD1XU72</accession>
<feature type="compositionally biased region" description="Basic and acidic residues" evidence="2">
    <location>
        <begin position="956"/>
        <end position="966"/>
    </location>
</feature>
<feature type="compositionally biased region" description="Basic and acidic residues" evidence="2">
    <location>
        <begin position="564"/>
        <end position="576"/>
    </location>
</feature>
<proteinExistence type="predicted"/>
<feature type="compositionally biased region" description="Polar residues" evidence="2">
    <location>
        <begin position="655"/>
        <end position="666"/>
    </location>
</feature>
<comment type="caution">
    <text evidence="3">The sequence shown here is derived from an EMBL/GenBank/DDBJ whole genome shotgun (WGS) entry which is preliminary data.</text>
</comment>
<feature type="compositionally biased region" description="Basic and acidic residues" evidence="2">
    <location>
        <begin position="797"/>
        <end position="806"/>
    </location>
</feature>
<organism evidence="3 4">
    <name type="scientific">Euplotes crassus</name>
    <dbReference type="NCBI Taxonomy" id="5936"/>
    <lineage>
        <taxon>Eukaryota</taxon>
        <taxon>Sar</taxon>
        <taxon>Alveolata</taxon>
        <taxon>Ciliophora</taxon>
        <taxon>Intramacronucleata</taxon>
        <taxon>Spirotrichea</taxon>
        <taxon>Hypotrichia</taxon>
        <taxon>Euplotida</taxon>
        <taxon>Euplotidae</taxon>
        <taxon>Moneuplotes</taxon>
    </lineage>
</organism>
<feature type="compositionally biased region" description="Polar residues" evidence="2">
    <location>
        <begin position="544"/>
        <end position="554"/>
    </location>
</feature>
<gene>
    <name evidence="3" type="ORF">ECRASSUSDP1_LOCUS20833</name>
</gene>
<feature type="compositionally biased region" description="Basic and acidic residues" evidence="2">
    <location>
        <begin position="733"/>
        <end position="742"/>
    </location>
</feature>
<feature type="compositionally biased region" description="Polar residues" evidence="2">
    <location>
        <begin position="694"/>
        <end position="706"/>
    </location>
</feature>
<feature type="compositionally biased region" description="Polar residues" evidence="2">
    <location>
        <begin position="828"/>
        <end position="860"/>
    </location>
</feature>
<keyword evidence="4" id="KW-1185">Reference proteome</keyword>
<feature type="compositionally biased region" description="Polar residues" evidence="2">
    <location>
        <begin position="901"/>
        <end position="912"/>
    </location>
</feature>